<dbReference type="GO" id="GO:0009073">
    <property type="term" value="P:aromatic amino acid family biosynthetic process"/>
    <property type="evidence" value="ECO:0007669"/>
    <property type="project" value="UniProtKB-KW"/>
</dbReference>
<evidence type="ECO:0000313" key="4">
    <source>
        <dbReference type="EMBL" id="GLJ60047.1"/>
    </source>
</evidence>
<dbReference type="InterPro" id="IPR022893">
    <property type="entry name" value="Shikimate_DH_fam"/>
</dbReference>
<dbReference type="GO" id="GO:0050661">
    <property type="term" value="F:NADP binding"/>
    <property type="evidence" value="ECO:0007669"/>
    <property type="project" value="TreeGrafter"/>
</dbReference>
<dbReference type="Gene3D" id="3.40.50.720">
    <property type="entry name" value="NAD(P)-binding Rossmann-like Domain"/>
    <property type="match status" value="1"/>
</dbReference>
<dbReference type="PANTHER" id="PTHR21089">
    <property type="entry name" value="SHIKIMATE DEHYDROGENASE"/>
    <property type="match status" value="1"/>
</dbReference>
<organism evidence="4 5">
    <name type="scientific">Microbacterium barkeri</name>
    <dbReference type="NCBI Taxonomy" id="33917"/>
    <lineage>
        <taxon>Bacteria</taxon>
        <taxon>Bacillati</taxon>
        <taxon>Actinomycetota</taxon>
        <taxon>Actinomycetes</taxon>
        <taxon>Micrococcales</taxon>
        <taxon>Microbacteriaceae</taxon>
        <taxon>Microbacterium</taxon>
    </lineage>
</organism>
<dbReference type="InterPro" id="IPR036291">
    <property type="entry name" value="NAD(P)-bd_dom_sf"/>
</dbReference>
<dbReference type="PANTHER" id="PTHR21089:SF1">
    <property type="entry name" value="BIFUNCTIONAL 3-DEHYDROQUINATE DEHYDRATASE_SHIKIMATE DEHYDROGENASE, CHLOROPLASTIC"/>
    <property type="match status" value="1"/>
</dbReference>
<dbReference type="Gene3D" id="3.40.50.10860">
    <property type="entry name" value="Leucine Dehydrogenase, chain A, domain 1"/>
    <property type="match status" value="1"/>
</dbReference>
<dbReference type="GO" id="GO:0005829">
    <property type="term" value="C:cytosol"/>
    <property type="evidence" value="ECO:0007669"/>
    <property type="project" value="TreeGrafter"/>
</dbReference>
<dbReference type="GO" id="GO:0009423">
    <property type="term" value="P:chorismate biosynthetic process"/>
    <property type="evidence" value="ECO:0007669"/>
    <property type="project" value="TreeGrafter"/>
</dbReference>
<feature type="domain" description="Shikimate dehydrogenase substrate binding N-terminal" evidence="3">
    <location>
        <begin position="8"/>
        <end position="87"/>
    </location>
</feature>
<comment type="caution">
    <text evidence="4">The sequence shown here is derived from an EMBL/GenBank/DDBJ whole genome shotgun (WGS) entry which is preliminary data.</text>
</comment>
<keyword evidence="5" id="KW-1185">Reference proteome</keyword>
<comment type="pathway">
    <text evidence="1">Metabolic intermediate biosynthesis; chorismate biosynthesis; chorismate from D-erythrose 4-phosphate and phosphoenolpyruvate: step 4/7.</text>
</comment>
<dbReference type="EMBL" id="BSEJ01000001">
    <property type="protein sequence ID" value="GLJ60047.1"/>
    <property type="molecule type" value="Genomic_DNA"/>
</dbReference>
<name>A0A9W6H056_9MICO</name>
<evidence type="ECO:0000256" key="2">
    <source>
        <dbReference type="ARBA" id="ARBA00023141"/>
    </source>
</evidence>
<dbReference type="Proteomes" id="UP001142462">
    <property type="component" value="Unassembled WGS sequence"/>
</dbReference>
<accession>A0A9W6H056</accession>
<dbReference type="GO" id="GO:0019632">
    <property type="term" value="P:shikimate metabolic process"/>
    <property type="evidence" value="ECO:0007669"/>
    <property type="project" value="TreeGrafter"/>
</dbReference>
<reference evidence="4" key="1">
    <citation type="journal article" date="2014" name="Int. J. Syst. Evol. Microbiol.">
        <title>Complete genome sequence of Corynebacterium casei LMG S-19264T (=DSM 44701T), isolated from a smear-ripened cheese.</title>
        <authorList>
            <consortium name="US DOE Joint Genome Institute (JGI-PGF)"/>
            <person name="Walter F."/>
            <person name="Albersmeier A."/>
            <person name="Kalinowski J."/>
            <person name="Ruckert C."/>
        </authorList>
    </citation>
    <scope>NUCLEOTIDE SEQUENCE</scope>
    <source>
        <strain evidence="4">VKM Ac-1020</strain>
    </source>
</reference>
<reference evidence="4" key="2">
    <citation type="submission" date="2023-01" db="EMBL/GenBank/DDBJ databases">
        <authorList>
            <person name="Sun Q."/>
            <person name="Evtushenko L."/>
        </authorList>
    </citation>
    <scope>NUCLEOTIDE SEQUENCE</scope>
    <source>
        <strain evidence="4">VKM Ac-1020</strain>
    </source>
</reference>
<dbReference type="RefSeq" id="WP_271171780.1">
    <property type="nucleotide sequence ID" value="NZ_BSEJ01000001.1"/>
</dbReference>
<evidence type="ECO:0000259" key="3">
    <source>
        <dbReference type="Pfam" id="PF08501"/>
    </source>
</evidence>
<evidence type="ECO:0000313" key="5">
    <source>
        <dbReference type="Proteomes" id="UP001142462"/>
    </source>
</evidence>
<dbReference type="InterPro" id="IPR013708">
    <property type="entry name" value="Shikimate_DH-bd_N"/>
</dbReference>
<evidence type="ECO:0000256" key="1">
    <source>
        <dbReference type="ARBA" id="ARBA00004871"/>
    </source>
</evidence>
<dbReference type="InterPro" id="IPR046346">
    <property type="entry name" value="Aminoacid_DH-like_N_sf"/>
</dbReference>
<dbReference type="SUPFAM" id="SSF51735">
    <property type="entry name" value="NAD(P)-binding Rossmann-fold domains"/>
    <property type="match status" value="1"/>
</dbReference>
<protein>
    <submittedName>
        <fullName evidence="4">Shikimate 5-dehydrogenase</fullName>
    </submittedName>
</protein>
<gene>
    <name evidence="4" type="primary">aroE</name>
    <name evidence="4" type="ORF">GCM10017576_01760</name>
</gene>
<dbReference type="Pfam" id="PF08501">
    <property type="entry name" value="Shikimate_dh_N"/>
    <property type="match status" value="1"/>
</dbReference>
<keyword evidence="2" id="KW-0028">Amino-acid biosynthesis</keyword>
<dbReference type="GO" id="GO:0004764">
    <property type="term" value="F:shikimate 3-dehydrogenase (NADP+) activity"/>
    <property type="evidence" value="ECO:0007669"/>
    <property type="project" value="InterPro"/>
</dbReference>
<proteinExistence type="predicted"/>
<keyword evidence="2" id="KW-0057">Aromatic amino acid biosynthesis</keyword>
<dbReference type="SUPFAM" id="SSF53223">
    <property type="entry name" value="Aminoacid dehydrogenase-like, N-terminal domain"/>
    <property type="match status" value="1"/>
</dbReference>
<dbReference type="AlphaFoldDB" id="A0A9W6H056"/>
<sequence>MSEIRLEVWGDPIAHSRSPQLHGAAYRVLGLDWVFERRRVSRDAFDAALAERAWRGLAVTMPLKEQAHRAAAWRGRRAELTRAVNTLFFGTPSPDLPGIAQWDGEGPLGFNTDVGGIVRALDELGIRRLETARIAGAGATASSALVAVGEMGARRVDVVARSAERAAPLVAIGERAGIDVRVSSFDHPHAPADLTIATLPGGAELPGAQADRLAAAGGPLFDVAYAPWPSALARRWADGDAHSGLGMLLHQAVLQVRIFTTGDPEAPLDREDEVVAAMRSALMGD</sequence>